<reference evidence="6 7" key="1">
    <citation type="submission" date="2024-09" db="EMBL/GenBank/DDBJ databases">
        <authorList>
            <person name="Sun Q."/>
            <person name="Mori K."/>
        </authorList>
    </citation>
    <scope>NUCLEOTIDE SEQUENCE [LARGE SCALE GENOMIC DNA]</scope>
    <source>
        <strain evidence="6 7">CECT 8726</strain>
    </source>
</reference>
<dbReference type="Pfam" id="PF22780">
    <property type="entry name" value="HI0933_like_1st"/>
    <property type="match status" value="1"/>
</dbReference>
<dbReference type="Gene3D" id="1.10.8.260">
    <property type="entry name" value="HI0933 insert domain-like"/>
    <property type="match status" value="1"/>
</dbReference>
<dbReference type="NCBIfam" id="TIGR00275">
    <property type="entry name" value="aminoacetone oxidase family FAD-binding enzyme"/>
    <property type="match status" value="1"/>
</dbReference>
<dbReference type="InterPro" id="IPR004792">
    <property type="entry name" value="BaiN-like"/>
</dbReference>
<dbReference type="SUPFAM" id="SSF51905">
    <property type="entry name" value="FAD/NAD(P)-binding domain"/>
    <property type="match status" value="1"/>
</dbReference>
<keyword evidence="3" id="KW-0274">FAD</keyword>
<evidence type="ECO:0000313" key="6">
    <source>
        <dbReference type="EMBL" id="MFB9231614.1"/>
    </source>
</evidence>
<dbReference type="InterPro" id="IPR057661">
    <property type="entry name" value="RsdA/BaiN/AoA(So)_Rossmann"/>
</dbReference>
<dbReference type="Gene3D" id="2.40.30.10">
    <property type="entry name" value="Translation factors"/>
    <property type="match status" value="1"/>
</dbReference>
<feature type="domain" description="RsdA/BaiN/AoA(So)-like Rossmann fold-like" evidence="4">
    <location>
        <begin position="3"/>
        <end position="382"/>
    </location>
</feature>
<dbReference type="Proteomes" id="UP001589683">
    <property type="component" value="Unassembled WGS sequence"/>
</dbReference>
<dbReference type="Gene3D" id="3.50.50.60">
    <property type="entry name" value="FAD/NAD(P)-binding domain"/>
    <property type="match status" value="1"/>
</dbReference>
<dbReference type="NCBIfam" id="TIGR03862">
    <property type="entry name" value="flavo_PP4765"/>
    <property type="match status" value="1"/>
</dbReference>
<evidence type="ECO:0000256" key="2">
    <source>
        <dbReference type="ARBA" id="ARBA00022630"/>
    </source>
</evidence>
<name>A0ABV5JDU5_9RHOB</name>
<comment type="caution">
    <text evidence="6">The sequence shown here is derived from an EMBL/GenBank/DDBJ whole genome shotgun (WGS) entry which is preliminary data.</text>
</comment>
<proteinExistence type="predicted"/>
<dbReference type="PANTHER" id="PTHR42887:SF1">
    <property type="entry name" value="BLR3961 PROTEIN"/>
    <property type="match status" value="1"/>
</dbReference>
<dbReference type="Pfam" id="PF03486">
    <property type="entry name" value="HI0933_like"/>
    <property type="match status" value="1"/>
</dbReference>
<evidence type="ECO:0000259" key="5">
    <source>
        <dbReference type="Pfam" id="PF22780"/>
    </source>
</evidence>
<evidence type="ECO:0000256" key="1">
    <source>
        <dbReference type="ARBA" id="ARBA00001974"/>
    </source>
</evidence>
<dbReference type="PRINTS" id="PR00411">
    <property type="entry name" value="PNDRDTASEI"/>
</dbReference>
<dbReference type="InterPro" id="IPR022460">
    <property type="entry name" value="Flavoprotein_PP4765"/>
</dbReference>
<dbReference type="InterPro" id="IPR036188">
    <property type="entry name" value="FAD/NAD-bd_sf"/>
</dbReference>
<dbReference type="RefSeq" id="WP_213890222.1">
    <property type="nucleotide sequence ID" value="NZ_JAGFNU010000009.1"/>
</dbReference>
<sequence length="390" mass="41355">MTDALVIGAGPAGLMAAEELARAGRRVLVTEAKPSVARKLLMAGKSGLNLTKDEPPAMFTKHTSGGGPALFEALKSFGPEEVKDWARNLGQEVFTGSSGRVFPDAMKASPLLRAWLLRLADLGVEFRTRWRWVGLDDGMQFETPEGVVTLNPKVTVLALGGASWSRLGSDGTWAQMLSGKGVTLAPFKPANMGFCVNWSDHMKPHFGVPVKGTALLVNGQTTRGEYVISEKGLEGGGIYAISAAVRDGADLKIDLLPDWPLEKIAARLSGPRGKTSVSNHLRKALKLEGVKRALLMEFGNPLPDGAALASLIKALPVPHAGPRPIDEAISTAGGVRFEAMDENLMLNALPGVFCAGEMLDWEAPTGGYLITTCLATGRHAGRAAARWSQG</sequence>
<dbReference type="InterPro" id="IPR055178">
    <property type="entry name" value="RsdA/BaiN/AoA(So)-like_dom"/>
</dbReference>
<keyword evidence="7" id="KW-1185">Reference proteome</keyword>
<dbReference type="SUPFAM" id="SSF160996">
    <property type="entry name" value="HI0933 insert domain-like"/>
    <property type="match status" value="1"/>
</dbReference>
<organism evidence="6 7">
    <name type="scientific">Pseudohalocynthiibacter aestuariivivens</name>
    <dbReference type="NCBI Taxonomy" id="1591409"/>
    <lineage>
        <taxon>Bacteria</taxon>
        <taxon>Pseudomonadati</taxon>
        <taxon>Pseudomonadota</taxon>
        <taxon>Alphaproteobacteria</taxon>
        <taxon>Rhodobacterales</taxon>
        <taxon>Paracoccaceae</taxon>
        <taxon>Pseudohalocynthiibacter</taxon>
    </lineage>
</organism>
<dbReference type="InterPro" id="IPR023166">
    <property type="entry name" value="BaiN-like_dom_sf"/>
</dbReference>
<evidence type="ECO:0000313" key="7">
    <source>
        <dbReference type="Proteomes" id="UP001589683"/>
    </source>
</evidence>
<feature type="domain" description="RsdA/BaiN/AoA(So)-like insert" evidence="5">
    <location>
        <begin position="188"/>
        <end position="330"/>
    </location>
</feature>
<evidence type="ECO:0000259" key="4">
    <source>
        <dbReference type="Pfam" id="PF03486"/>
    </source>
</evidence>
<protein>
    <submittedName>
        <fullName evidence="6">TIGR03862 family flavoprotein</fullName>
    </submittedName>
</protein>
<dbReference type="EMBL" id="JBHMEA010000024">
    <property type="protein sequence ID" value="MFB9231614.1"/>
    <property type="molecule type" value="Genomic_DNA"/>
</dbReference>
<dbReference type="PANTHER" id="PTHR42887">
    <property type="entry name" value="OS12G0638800 PROTEIN"/>
    <property type="match status" value="1"/>
</dbReference>
<comment type="cofactor">
    <cofactor evidence="1">
        <name>FAD</name>
        <dbReference type="ChEBI" id="CHEBI:57692"/>
    </cofactor>
</comment>
<dbReference type="PRINTS" id="PR00368">
    <property type="entry name" value="FADPNR"/>
</dbReference>
<gene>
    <name evidence="6" type="ORF">ACFFUT_07425</name>
</gene>
<accession>A0ABV5JDU5</accession>
<evidence type="ECO:0000256" key="3">
    <source>
        <dbReference type="ARBA" id="ARBA00022827"/>
    </source>
</evidence>
<keyword evidence="2" id="KW-0285">Flavoprotein</keyword>